<evidence type="ECO:0000256" key="1">
    <source>
        <dbReference type="SAM" id="SignalP"/>
    </source>
</evidence>
<name>A0A838CSD6_9BACI</name>
<feature type="chain" id="PRO_5039622703" description="Intracellular proteinase inhibitor" evidence="1">
    <location>
        <begin position="21"/>
        <end position="292"/>
    </location>
</feature>
<protein>
    <recommendedName>
        <fullName evidence="4">Intracellular proteinase inhibitor</fullName>
    </recommendedName>
</protein>
<dbReference type="AlphaFoldDB" id="A0A838CSD6"/>
<reference evidence="2 3" key="1">
    <citation type="journal article" date="2004" name="Extremophiles">
        <title>Halobacillus locisalis sp. nov., a halophilic bacterium isolated from a marine solar saltern of the Yellow Sea in Korea.</title>
        <authorList>
            <person name="Yoon J.H."/>
            <person name="Kang K.H."/>
            <person name="Oh T.K."/>
            <person name="Park Y.H."/>
        </authorList>
    </citation>
    <scope>NUCLEOTIDE SEQUENCE [LARGE SCALE GENOMIC DNA]</scope>
    <source>
        <strain evidence="2 3">KCTC 3788</strain>
    </source>
</reference>
<dbReference type="PROSITE" id="PS51257">
    <property type="entry name" value="PROKAR_LIPOPROTEIN"/>
    <property type="match status" value="1"/>
</dbReference>
<dbReference type="RefSeq" id="WP_181471916.1">
    <property type="nucleotide sequence ID" value="NZ_JACEFG010000002.1"/>
</dbReference>
<dbReference type="EMBL" id="JACEFG010000002">
    <property type="protein sequence ID" value="MBA2174861.1"/>
    <property type="molecule type" value="Genomic_DNA"/>
</dbReference>
<keyword evidence="1" id="KW-0732">Signal</keyword>
<keyword evidence="3" id="KW-1185">Reference proteome</keyword>
<evidence type="ECO:0000313" key="3">
    <source>
        <dbReference type="Proteomes" id="UP000571017"/>
    </source>
</evidence>
<evidence type="ECO:0008006" key="4">
    <source>
        <dbReference type="Google" id="ProtNLM"/>
    </source>
</evidence>
<sequence>MRIKVLIMAFLFLVGCQSNPPEPEFTIGNVYPIQMTPGKSYYLVTSFEWEGEKETTLRSINIVGGASFQPAFYIGEETKKTGIYTREKIGEKTAVEGYTLEEKQTLIMEWTMPESVTDKSSKLQFIYEIDGQEYQKEVEWDTLTELMSSERLVDSNEAKPLEEKPSFSLTESNEQVPFQVVSECWVENCEEASSFLAEPVIEAEVEELTSELEPRPVSSGSFVEVEVEGEEPDEIVYHRQVDSIFIEERLQENIIELQKRGTHQFLFTAIWYDESGLFQGSKTVGVVFDVGN</sequence>
<organism evidence="2 3">
    <name type="scientific">Halobacillus locisalis</name>
    <dbReference type="NCBI Taxonomy" id="220753"/>
    <lineage>
        <taxon>Bacteria</taxon>
        <taxon>Bacillati</taxon>
        <taxon>Bacillota</taxon>
        <taxon>Bacilli</taxon>
        <taxon>Bacillales</taxon>
        <taxon>Bacillaceae</taxon>
        <taxon>Halobacillus</taxon>
    </lineage>
</organism>
<comment type="caution">
    <text evidence="2">The sequence shown here is derived from an EMBL/GenBank/DDBJ whole genome shotgun (WGS) entry which is preliminary data.</text>
</comment>
<dbReference type="Proteomes" id="UP000571017">
    <property type="component" value="Unassembled WGS sequence"/>
</dbReference>
<feature type="signal peptide" evidence="1">
    <location>
        <begin position="1"/>
        <end position="20"/>
    </location>
</feature>
<accession>A0A838CSD6</accession>
<gene>
    <name evidence="2" type="ORF">H0266_08145</name>
</gene>
<evidence type="ECO:0000313" key="2">
    <source>
        <dbReference type="EMBL" id="MBA2174861.1"/>
    </source>
</evidence>
<proteinExistence type="predicted"/>